<gene>
    <name evidence="2" type="ORF">DRJ26_03230</name>
</gene>
<dbReference type="EMBL" id="QMRA01000061">
    <property type="protein sequence ID" value="RLE53547.1"/>
    <property type="molecule type" value="Genomic_DNA"/>
</dbReference>
<dbReference type="InterPro" id="IPR017896">
    <property type="entry name" value="4Fe4S_Fe-S-bd"/>
</dbReference>
<organism evidence="2 3">
    <name type="scientific">Thermoproteota archaeon</name>
    <dbReference type="NCBI Taxonomy" id="2056631"/>
    <lineage>
        <taxon>Archaea</taxon>
        <taxon>Thermoproteota</taxon>
    </lineage>
</organism>
<sequence length="79" mass="8918">MKKIKVKINTERCIGCAGCIILAPQIFEYNDNAKTRIKLKYRCGGDENVGIISEKELIDLIKKIASLCPTYSIKIEEIN</sequence>
<evidence type="ECO:0000259" key="1">
    <source>
        <dbReference type="PROSITE" id="PS51379"/>
    </source>
</evidence>
<proteinExistence type="predicted"/>
<dbReference type="Pfam" id="PF13370">
    <property type="entry name" value="Fer4_13"/>
    <property type="match status" value="1"/>
</dbReference>
<name>A0A497F273_9CREN</name>
<evidence type="ECO:0000313" key="3">
    <source>
        <dbReference type="Proteomes" id="UP000269499"/>
    </source>
</evidence>
<reference evidence="2 3" key="1">
    <citation type="submission" date="2018-06" db="EMBL/GenBank/DDBJ databases">
        <title>Extensive metabolic versatility and redundancy in microbially diverse, dynamic hydrothermal sediments.</title>
        <authorList>
            <person name="Dombrowski N."/>
            <person name="Teske A."/>
            <person name="Baker B.J."/>
        </authorList>
    </citation>
    <scope>NUCLEOTIDE SEQUENCE [LARGE SCALE GENOMIC DNA]</scope>
    <source>
        <strain evidence="2">B20_G2</strain>
    </source>
</reference>
<dbReference type="PROSITE" id="PS51379">
    <property type="entry name" value="4FE4S_FER_2"/>
    <property type="match status" value="1"/>
</dbReference>
<dbReference type="AlphaFoldDB" id="A0A497F273"/>
<comment type="caution">
    <text evidence="2">The sequence shown here is derived from an EMBL/GenBank/DDBJ whole genome shotgun (WGS) entry which is preliminary data.</text>
</comment>
<protein>
    <submittedName>
        <fullName evidence="2">Ferredoxin</fullName>
    </submittedName>
</protein>
<accession>A0A497F273</accession>
<dbReference type="SUPFAM" id="SSF54862">
    <property type="entry name" value="4Fe-4S ferredoxins"/>
    <property type="match status" value="1"/>
</dbReference>
<evidence type="ECO:0000313" key="2">
    <source>
        <dbReference type="EMBL" id="RLE53547.1"/>
    </source>
</evidence>
<dbReference type="Gene3D" id="3.30.70.20">
    <property type="match status" value="1"/>
</dbReference>
<dbReference type="Proteomes" id="UP000269499">
    <property type="component" value="Unassembled WGS sequence"/>
</dbReference>
<feature type="domain" description="4Fe-4S ferredoxin-type" evidence="1">
    <location>
        <begin position="4"/>
        <end position="32"/>
    </location>
</feature>